<proteinExistence type="predicted"/>
<dbReference type="OMA" id="CVQKIKI"/>
<feature type="region of interest" description="Disordered" evidence="1">
    <location>
        <begin position="1"/>
        <end position="64"/>
    </location>
</feature>
<dbReference type="VEuPathDB" id="PlasmoDB:AK88_03974"/>
<feature type="compositionally biased region" description="Basic and acidic residues" evidence="1">
    <location>
        <begin position="27"/>
        <end position="52"/>
    </location>
</feature>
<evidence type="ECO:0000256" key="1">
    <source>
        <dbReference type="SAM" id="MobiDB-lite"/>
    </source>
</evidence>
<dbReference type="OrthoDB" id="370551at2759"/>
<name>A0A0D9QL07_PLAFR</name>
<feature type="compositionally biased region" description="Polar residues" evidence="1">
    <location>
        <begin position="1"/>
        <end position="10"/>
    </location>
</feature>
<protein>
    <submittedName>
        <fullName evidence="2">Uncharacterized protein</fullName>
    </submittedName>
</protein>
<evidence type="ECO:0000313" key="2">
    <source>
        <dbReference type="EMBL" id="KJP86421.1"/>
    </source>
</evidence>
<organism evidence="2 3">
    <name type="scientific">Plasmodium fragile</name>
    <dbReference type="NCBI Taxonomy" id="5857"/>
    <lineage>
        <taxon>Eukaryota</taxon>
        <taxon>Sar</taxon>
        <taxon>Alveolata</taxon>
        <taxon>Apicomplexa</taxon>
        <taxon>Aconoidasida</taxon>
        <taxon>Haemosporida</taxon>
        <taxon>Plasmodiidae</taxon>
        <taxon>Plasmodium</taxon>
        <taxon>Plasmodium (Plasmodium)</taxon>
    </lineage>
</organism>
<sequence length="156" mass="18222">MGNSASSQNEHTGRRLILLSDELTQNSEKKNDANVKGGIKLEETGKTTRERTTAQMEPSGREQQYKELRSEILNDLIKEREKYMYSQIDPFYSAPNGKDDQFRETQMSNNKCIPDEQKIYKCLKDMNESTSGFVNSYTRCCRYLQRYENCVHKIRV</sequence>
<reference evidence="2 3" key="1">
    <citation type="submission" date="2014-03" db="EMBL/GenBank/DDBJ databases">
        <title>The Genome Sequence of Plasmodium fragile nilgiri.</title>
        <authorList>
            <consortium name="The Broad Institute Genomics Platform"/>
            <consortium name="The Broad Institute Genome Sequencing Center for Infectious Disease"/>
            <person name="Neafsey D."/>
            <person name="Duraisingh M."/>
            <person name="Young S.K."/>
            <person name="Zeng Q."/>
            <person name="Gargeya S."/>
            <person name="Abouelleil A."/>
            <person name="Alvarado L."/>
            <person name="Chapman S.B."/>
            <person name="Gainer-Dewar J."/>
            <person name="Goldberg J."/>
            <person name="Griggs A."/>
            <person name="Gujja S."/>
            <person name="Hansen M."/>
            <person name="Howarth C."/>
            <person name="Imamovic A."/>
            <person name="Larimer J."/>
            <person name="Pearson M."/>
            <person name="Poon T.W."/>
            <person name="Priest M."/>
            <person name="Roberts A."/>
            <person name="Saif S."/>
            <person name="Shea T."/>
            <person name="Sykes S."/>
            <person name="Wortman J."/>
            <person name="Nusbaum C."/>
            <person name="Birren B."/>
        </authorList>
    </citation>
    <scope>NUCLEOTIDE SEQUENCE [LARGE SCALE GENOMIC DNA]</scope>
    <source>
        <strain evidence="3">nilgiri</strain>
    </source>
</reference>
<dbReference type="GeneID" id="24269288"/>
<accession>A0A0D9QL07</accession>
<dbReference type="AlphaFoldDB" id="A0A0D9QL07"/>
<evidence type="ECO:0000313" key="3">
    <source>
        <dbReference type="Proteomes" id="UP000054561"/>
    </source>
</evidence>
<keyword evidence="3" id="KW-1185">Reference proteome</keyword>
<gene>
    <name evidence="2" type="ORF">AK88_03974</name>
</gene>
<dbReference type="Proteomes" id="UP000054561">
    <property type="component" value="Unassembled WGS sequence"/>
</dbReference>
<dbReference type="RefSeq" id="XP_012337007.1">
    <property type="nucleotide sequence ID" value="XM_012481584.1"/>
</dbReference>
<dbReference type="EMBL" id="KQ001694">
    <property type="protein sequence ID" value="KJP86421.1"/>
    <property type="molecule type" value="Genomic_DNA"/>
</dbReference>